<reference evidence="1 2" key="1">
    <citation type="submission" date="2018-11" db="EMBL/GenBank/DDBJ databases">
        <title>Genomic Encyclopedia of Type Strains, Phase IV (KMG-IV): sequencing the most valuable type-strain genomes for metagenomic binning, comparative biology and taxonomic classification.</title>
        <authorList>
            <person name="Goeker M."/>
        </authorList>
    </citation>
    <scope>NUCLEOTIDE SEQUENCE [LARGE SCALE GENOMIC DNA]</scope>
    <source>
        <strain evidence="1 2">DSM 5900</strain>
    </source>
</reference>
<dbReference type="AlphaFoldDB" id="A0A3N1KUB5"/>
<dbReference type="NCBIfam" id="TIGR01509">
    <property type="entry name" value="HAD-SF-IA-v3"/>
    <property type="match status" value="1"/>
</dbReference>
<protein>
    <submittedName>
        <fullName evidence="1">HAD superfamily hydrolase (TIGR01509 family)</fullName>
    </submittedName>
</protein>
<sequence length="221" mass="23482">MSLARVPAAVVFDMDGLLFDTETLYREAAVAAVAERGRDLPDALFLSLIGRPWPTNRTALLGHYGADFAVDAFRDDSLARFEALVATRLALKPGALRLLDTLDDLRLPRAIATSSSHADASRNLAAHGIAGRFDAVVAHGDYSHGKPAPDPFLRAAERLGVDPALCLALEDSHNGVRSAAAAGMAVVMVPDLLEATDDMRRLCAFVSTDLNMVCDAILAAC</sequence>
<dbReference type="RefSeq" id="WP_123693996.1">
    <property type="nucleotide sequence ID" value="NZ_AP019700.1"/>
</dbReference>
<proteinExistence type="predicted"/>
<dbReference type="Proteomes" id="UP000278222">
    <property type="component" value="Unassembled WGS sequence"/>
</dbReference>
<name>A0A3N1KUB5_9PROT</name>
<dbReference type="SFLD" id="SFLDS00003">
    <property type="entry name" value="Haloacid_Dehalogenase"/>
    <property type="match status" value="1"/>
</dbReference>
<dbReference type="PANTHER" id="PTHR18901:SF38">
    <property type="entry name" value="PSEUDOURIDINE-5'-PHOSPHATASE"/>
    <property type="match status" value="1"/>
</dbReference>
<dbReference type="Gene3D" id="3.40.50.1000">
    <property type="entry name" value="HAD superfamily/HAD-like"/>
    <property type="match status" value="1"/>
</dbReference>
<keyword evidence="1" id="KW-0378">Hydrolase</keyword>
<dbReference type="SUPFAM" id="SSF56784">
    <property type="entry name" value="HAD-like"/>
    <property type="match status" value="1"/>
</dbReference>
<dbReference type="GO" id="GO:0016787">
    <property type="term" value="F:hydrolase activity"/>
    <property type="evidence" value="ECO:0007669"/>
    <property type="project" value="UniProtKB-KW"/>
</dbReference>
<comment type="caution">
    <text evidence="1">The sequence shown here is derived from an EMBL/GenBank/DDBJ whole genome shotgun (WGS) entry which is preliminary data.</text>
</comment>
<dbReference type="InterPro" id="IPR023198">
    <property type="entry name" value="PGP-like_dom2"/>
</dbReference>
<organism evidence="1 2">
    <name type="scientific">Stella humosa</name>
    <dbReference type="NCBI Taxonomy" id="94"/>
    <lineage>
        <taxon>Bacteria</taxon>
        <taxon>Pseudomonadati</taxon>
        <taxon>Pseudomonadota</taxon>
        <taxon>Alphaproteobacteria</taxon>
        <taxon>Rhodospirillales</taxon>
        <taxon>Stellaceae</taxon>
        <taxon>Stella</taxon>
    </lineage>
</organism>
<dbReference type="EMBL" id="RJKX01000017">
    <property type="protein sequence ID" value="ROP83062.1"/>
    <property type="molecule type" value="Genomic_DNA"/>
</dbReference>
<dbReference type="InterPro" id="IPR036412">
    <property type="entry name" value="HAD-like_sf"/>
</dbReference>
<keyword evidence="2" id="KW-1185">Reference proteome</keyword>
<evidence type="ECO:0000313" key="2">
    <source>
        <dbReference type="Proteomes" id="UP000278222"/>
    </source>
</evidence>
<dbReference type="Gene3D" id="1.10.150.240">
    <property type="entry name" value="Putative phosphatase, domain 2"/>
    <property type="match status" value="1"/>
</dbReference>
<evidence type="ECO:0000313" key="1">
    <source>
        <dbReference type="EMBL" id="ROP83062.1"/>
    </source>
</evidence>
<dbReference type="PANTHER" id="PTHR18901">
    <property type="entry name" value="2-DEOXYGLUCOSE-6-PHOSPHATE PHOSPHATASE 2"/>
    <property type="match status" value="1"/>
</dbReference>
<gene>
    <name evidence="1" type="ORF">EDC65_4590</name>
</gene>
<dbReference type="InterPro" id="IPR006439">
    <property type="entry name" value="HAD-SF_hydro_IA"/>
</dbReference>
<accession>A0A3N1KUB5</accession>
<dbReference type="InterPro" id="IPR023214">
    <property type="entry name" value="HAD_sf"/>
</dbReference>
<dbReference type="OrthoDB" id="9800058at2"/>
<dbReference type="SFLD" id="SFLDG01129">
    <property type="entry name" value="C1.5:_HAD__Beta-PGM__Phosphata"/>
    <property type="match status" value="1"/>
</dbReference>
<dbReference type="Pfam" id="PF00702">
    <property type="entry name" value="Hydrolase"/>
    <property type="match status" value="1"/>
</dbReference>